<dbReference type="Gene3D" id="3.30.470.30">
    <property type="entry name" value="DNA ligase/mRNA capping enzyme"/>
    <property type="match status" value="1"/>
</dbReference>
<protein>
    <submittedName>
        <fullName evidence="2">RNA ligase</fullName>
    </submittedName>
</protein>
<dbReference type="PANTHER" id="PTHR43883">
    <property type="entry name" value="SLR0207 PROTEIN"/>
    <property type="match status" value="1"/>
</dbReference>
<gene>
    <name evidence="2" type="ORF">C8J48_0494</name>
</gene>
<keyword evidence="3" id="KW-1185">Reference proteome</keyword>
<organism evidence="2 3">
    <name type="scientific">Desmospora activa DSM 45169</name>
    <dbReference type="NCBI Taxonomy" id="1121389"/>
    <lineage>
        <taxon>Bacteria</taxon>
        <taxon>Bacillati</taxon>
        <taxon>Bacillota</taxon>
        <taxon>Bacilli</taxon>
        <taxon>Bacillales</taxon>
        <taxon>Thermoactinomycetaceae</taxon>
        <taxon>Desmospora</taxon>
    </lineage>
</organism>
<evidence type="ECO:0000313" key="3">
    <source>
        <dbReference type="Proteomes" id="UP000241639"/>
    </source>
</evidence>
<dbReference type="GO" id="GO:0016874">
    <property type="term" value="F:ligase activity"/>
    <property type="evidence" value="ECO:0007669"/>
    <property type="project" value="UniProtKB-KW"/>
</dbReference>
<evidence type="ECO:0000259" key="1">
    <source>
        <dbReference type="Pfam" id="PF09414"/>
    </source>
</evidence>
<dbReference type="AlphaFoldDB" id="A0A2T4Z7Q5"/>
<reference evidence="2 3" key="1">
    <citation type="submission" date="2018-04" db="EMBL/GenBank/DDBJ databases">
        <title>Genomic Encyclopedia of Archaeal and Bacterial Type Strains, Phase II (KMG-II): from individual species to whole genera.</title>
        <authorList>
            <person name="Goeker M."/>
        </authorList>
    </citation>
    <scope>NUCLEOTIDE SEQUENCE [LARGE SCALE GENOMIC DNA]</scope>
    <source>
        <strain evidence="2 3">DSM 45169</strain>
    </source>
</reference>
<dbReference type="Proteomes" id="UP000241639">
    <property type="component" value="Unassembled WGS sequence"/>
</dbReference>
<evidence type="ECO:0000313" key="2">
    <source>
        <dbReference type="EMBL" id="PTM57926.1"/>
    </source>
</evidence>
<feature type="domain" description="RNA ligase" evidence="1">
    <location>
        <begin position="37"/>
        <end position="229"/>
    </location>
</feature>
<dbReference type="InterPro" id="IPR052732">
    <property type="entry name" value="Cell-binding_unc_protein"/>
</dbReference>
<name>A0A2T4Z7Q5_9BACL</name>
<proteinExistence type="predicted"/>
<dbReference type="SUPFAM" id="SSF56091">
    <property type="entry name" value="DNA ligase/mRNA capping enzyme, catalytic domain"/>
    <property type="match status" value="1"/>
</dbReference>
<dbReference type="Pfam" id="PF09414">
    <property type="entry name" value="RNA_ligase"/>
    <property type="match status" value="1"/>
</dbReference>
<accession>A0A2T4Z7Q5</accession>
<dbReference type="OrthoDB" id="255834at2"/>
<comment type="caution">
    <text evidence="2">The sequence shown here is derived from an EMBL/GenBank/DDBJ whole genome shotgun (WGS) entry which is preliminary data.</text>
</comment>
<dbReference type="PANTHER" id="PTHR43883:SF1">
    <property type="entry name" value="GLUCONOKINASE"/>
    <property type="match status" value="1"/>
</dbReference>
<dbReference type="InterPro" id="IPR021122">
    <property type="entry name" value="RNA_ligase_dom_REL/Rnl2"/>
</dbReference>
<sequence>MERIYKYPRTPHISGSGLQAGDEDLNTVSFHELAGKRLVVEEKMDGANSGISFDEKGQLYLQSRGHFLMGGAREAQFHLLKSWAHRYAGELWALLGKRYVMYGEWLYAKHTVFYTDLPHYFLEFDIYDKEQDQFLSTERRRDMLTAAPFIVSVKVLIEGSFRSLRQLQAWIGDSHFIAADHVQQLRAAAAAQGMDPERVVRETDMSRKMEGLYIKLEENGVVKGRYKYVRNGFLQTILDSNSHWMERPLLPNRLQKGVSLF</sequence>
<keyword evidence="2" id="KW-0436">Ligase</keyword>
<dbReference type="EMBL" id="PZZP01000001">
    <property type="protein sequence ID" value="PTM57926.1"/>
    <property type="molecule type" value="Genomic_DNA"/>
</dbReference>
<dbReference type="RefSeq" id="WP_107724791.1">
    <property type="nucleotide sequence ID" value="NZ_PZZP01000001.1"/>
</dbReference>